<sequence length="262" mass="30050">MEYSYIDQAIVAKRIAEKKLSEMNITEAKNYAFLARELFPDLDGLSQLLMTIHIHLTYETKINGQIDYYGIFGAGPFVDEQFLKSQYKKMALSLHPDKNKLVGAEGAFKILQEAWEVVSDNCKRTAYDAKLMNRGESVNGNCNSDPIYKDTTETYPERTMPCQQKNKGGGSSSNAPAVSASCLENIHSENTYVEMLLKNMADNTHEGQDMELKHLIEESLYFFEIQVGCKCRVFIWLVNRPKRKIWLSKDFYKFGIRYGIRC</sequence>
<organism evidence="2 3">
    <name type="scientific">Erythranthe guttata</name>
    <name type="common">Yellow monkey flower</name>
    <name type="synonym">Mimulus guttatus</name>
    <dbReference type="NCBI Taxonomy" id="4155"/>
    <lineage>
        <taxon>Eukaryota</taxon>
        <taxon>Viridiplantae</taxon>
        <taxon>Streptophyta</taxon>
        <taxon>Embryophyta</taxon>
        <taxon>Tracheophyta</taxon>
        <taxon>Spermatophyta</taxon>
        <taxon>Magnoliopsida</taxon>
        <taxon>eudicotyledons</taxon>
        <taxon>Gunneridae</taxon>
        <taxon>Pentapetalae</taxon>
        <taxon>asterids</taxon>
        <taxon>lamiids</taxon>
        <taxon>Lamiales</taxon>
        <taxon>Phrymaceae</taxon>
        <taxon>Erythranthe</taxon>
    </lineage>
</organism>
<dbReference type="PANTHER" id="PTHR44137">
    <property type="entry name" value="BNAC03G44070D PROTEIN"/>
    <property type="match status" value="1"/>
</dbReference>
<dbReference type="eggNOG" id="ENOG502QQV4">
    <property type="taxonomic scope" value="Eukaryota"/>
</dbReference>
<dbReference type="STRING" id="4155.A0A022Q9B6"/>
<dbReference type="AlphaFoldDB" id="A0A022Q9B6"/>
<dbReference type="SUPFAM" id="SSF46565">
    <property type="entry name" value="Chaperone J-domain"/>
    <property type="match status" value="1"/>
</dbReference>
<dbReference type="PRINTS" id="PR00625">
    <property type="entry name" value="JDOMAIN"/>
</dbReference>
<dbReference type="PhylomeDB" id="A0A022Q9B6"/>
<evidence type="ECO:0000259" key="1">
    <source>
        <dbReference type="PROSITE" id="PS50076"/>
    </source>
</evidence>
<proteinExistence type="predicted"/>
<accession>A0A022Q9B6</accession>
<dbReference type="Pfam" id="PF00226">
    <property type="entry name" value="DnaJ"/>
    <property type="match status" value="1"/>
</dbReference>
<dbReference type="SMART" id="SM00271">
    <property type="entry name" value="DnaJ"/>
    <property type="match status" value="1"/>
</dbReference>
<name>A0A022Q9B6_ERYGU</name>
<dbReference type="PANTHER" id="PTHR44137:SF61">
    <property type="entry name" value="J DOMAIN-CONTAINING PROTEIN"/>
    <property type="match status" value="1"/>
</dbReference>
<dbReference type="CDD" id="cd06257">
    <property type="entry name" value="DnaJ"/>
    <property type="match status" value="1"/>
</dbReference>
<keyword evidence="3" id="KW-1185">Reference proteome</keyword>
<feature type="domain" description="J" evidence="1">
    <location>
        <begin position="67"/>
        <end position="131"/>
    </location>
</feature>
<protein>
    <recommendedName>
        <fullName evidence="1">J domain-containing protein</fullName>
    </recommendedName>
</protein>
<dbReference type="EMBL" id="KI632182">
    <property type="protein sequence ID" value="EYU23080.1"/>
    <property type="molecule type" value="Genomic_DNA"/>
</dbReference>
<reference evidence="2 3" key="1">
    <citation type="journal article" date="2013" name="Proc. Natl. Acad. Sci. U.S.A.">
        <title>Fine-scale variation in meiotic recombination in Mimulus inferred from population shotgun sequencing.</title>
        <authorList>
            <person name="Hellsten U."/>
            <person name="Wright K.M."/>
            <person name="Jenkins J."/>
            <person name="Shu S."/>
            <person name="Yuan Y."/>
            <person name="Wessler S.R."/>
            <person name="Schmutz J."/>
            <person name="Willis J.H."/>
            <person name="Rokhsar D.S."/>
        </authorList>
    </citation>
    <scope>NUCLEOTIDE SEQUENCE [LARGE SCALE GENOMIC DNA]</scope>
    <source>
        <strain evidence="3">cv. DUN x IM62</strain>
    </source>
</reference>
<dbReference type="InterPro" id="IPR036869">
    <property type="entry name" value="J_dom_sf"/>
</dbReference>
<evidence type="ECO:0000313" key="3">
    <source>
        <dbReference type="Proteomes" id="UP000030748"/>
    </source>
</evidence>
<gene>
    <name evidence="2" type="ORF">MIMGU_mgv11b022085mg</name>
</gene>
<dbReference type="PROSITE" id="PS50076">
    <property type="entry name" value="DNAJ_2"/>
    <property type="match status" value="1"/>
</dbReference>
<dbReference type="Proteomes" id="UP000030748">
    <property type="component" value="Unassembled WGS sequence"/>
</dbReference>
<dbReference type="Gene3D" id="1.10.287.110">
    <property type="entry name" value="DnaJ domain"/>
    <property type="match status" value="1"/>
</dbReference>
<evidence type="ECO:0000313" key="2">
    <source>
        <dbReference type="EMBL" id="EYU23080.1"/>
    </source>
</evidence>
<dbReference type="InterPro" id="IPR001623">
    <property type="entry name" value="DnaJ_domain"/>
</dbReference>